<evidence type="ECO:0000313" key="7">
    <source>
        <dbReference type="Proteomes" id="UP000694410"/>
    </source>
</evidence>
<dbReference type="GO" id="GO:0003352">
    <property type="term" value="P:regulation of cilium movement"/>
    <property type="evidence" value="ECO:0007669"/>
    <property type="project" value="TreeGrafter"/>
</dbReference>
<feature type="coiled-coil region" evidence="5">
    <location>
        <begin position="256"/>
        <end position="286"/>
    </location>
</feature>
<dbReference type="Proteomes" id="UP000694410">
    <property type="component" value="Unplaced"/>
</dbReference>
<gene>
    <name evidence="6" type="primary">CCDC65</name>
</gene>
<sequence length="315" mass="36709">MCPRRRAILKQQEWESCCLQDMALATEQDHARNDHEALLNFQSARDDIKNKCWQDQQYSRLQLVARLEGLWDQIQSARRSYAQSTERKKVEFDELKRKCEKSSREIDVQAEKLQKLQDLVTATKEQMAAHLQESEKQCQHIQEDKDHALQKLQKLRAQISQAGATAHTHLVTLTCQCSATLKVLQQVVEKAQRILRLAEMCRRLETEEEKVLPFYPSSLSESEQQKALRVLEETPTEPLARAMKDYMGLERFWQRFNKAKLEEKALEQARAALANRNQHLRKLLQQYLSGAAVSQKVPRNPHPILTIKQKPHPKK</sequence>
<evidence type="ECO:0000256" key="5">
    <source>
        <dbReference type="SAM" id="Coils"/>
    </source>
</evidence>
<evidence type="ECO:0000256" key="3">
    <source>
        <dbReference type="ARBA" id="ARBA00023069"/>
    </source>
</evidence>
<keyword evidence="4" id="KW-0966">Cell projection</keyword>
<keyword evidence="5" id="KW-0175">Coiled coil</keyword>
<keyword evidence="7" id="KW-1185">Reference proteome</keyword>
<organism evidence="6 7">
    <name type="scientific">Cyanistes caeruleus</name>
    <name type="common">Eurasian blue tit</name>
    <name type="synonym">Parus caeruleus</name>
    <dbReference type="NCBI Taxonomy" id="156563"/>
    <lineage>
        <taxon>Eukaryota</taxon>
        <taxon>Metazoa</taxon>
        <taxon>Chordata</taxon>
        <taxon>Craniata</taxon>
        <taxon>Vertebrata</taxon>
        <taxon>Euteleostomi</taxon>
        <taxon>Archelosauria</taxon>
        <taxon>Archosauria</taxon>
        <taxon>Dinosauria</taxon>
        <taxon>Saurischia</taxon>
        <taxon>Theropoda</taxon>
        <taxon>Coelurosauria</taxon>
        <taxon>Aves</taxon>
        <taxon>Neognathae</taxon>
        <taxon>Neoaves</taxon>
        <taxon>Telluraves</taxon>
        <taxon>Australaves</taxon>
        <taxon>Passeriformes</taxon>
        <taxon>Paridae</taxon>
        <taxon>Cyanistes</taxon>
    </lineage>
</organism>
<accession>A0A8C0V9Q2</accession>
<keyword evidence="2" id="KW-0282">Flagellum</keyword>
<keyword evidence="3" id="KW-0969">Cilium</keyword>
<evidence type="ECO:0000256" key="2">
    <source>
        <dbReference type="ARBA" id="ARBA00022846"/>
    </source>
</evidence>
<evidence type="ECO:0000256" key="1">
    <source>
        <dbReference type="ARBA" id="ARBA00004611"/>
    </source>
</evidence>
<dbReference type="PANTHER" id="PTHR21625:SF0">
    <property type="entry name" value="DYNEIN REGULATORY COMPLEX SUBUNIT 2"/>
    <property type="match status" value="1"/>
</dbReference>
<name>A0A8C0V9Q2_CYACU</name>
<reference evidence="6" key="1">
    <citation type="submission" date="2025-08" db="UniProtKB">
        <authorList>
            <consortium name="Ensembl"/>
        </authorList>
    </citation>
    <scope>IDENTIFICATION</scope>
</reference>
<feature type="coiled-coil region" evidence="5">
    <location>
        <begin position="92"/>
        <end position="165"/>
    </location>
</feature>
<dbReference type="PANTHER" id="PTHR21625">
    <property type="entry name" value="NYD-SP28 PROTEIN"/>
    <property type="match status" value="1"/>
</dbReference>
<proteinExistence type="predicted"/>
<dbReference type="GO" id="GO:0070286">
    <property type="term" value="P:axonemal dynein complex assembly"/>
    <property type="evidence" value="ECO:0007669"/>
    <property type="project" value="InterPro"/>
</dbReference>
<dbReference type="Ensembl" id="ENSCCET00000030159.1">
    <property type="protein sequence ID" value="ENSCCEP00000019873.1"/>
    <property type="gene ID" value="ENSCCEG00000018017.1"/>
</dbReference>
<reference evidence="6" key="2">
    <citation type="submission" date="2025-09" db="UniProtKB">
        <authorList>
            <consortium name="Ensembl"/>
        </authorList>
    </citation>
    <scope>IDENTIFICATION</scope>
</reference>
<dbReference type="AlphaFoldDB" id="A0A8C0V9Q2"/>
<protein>
    <submittedName>
        <fullName evidence="6">Coiled-coil domain containing 65</fullName>
    </submittedName>
</protein>
<dbReference type="GO" id="GO:0060285">
    <property type="term" value="P:cilium-dependent cell motility"/>
    <property type="evidence" value="ECO:0007669"/>
    <property type="project" value="TreeGrafter"/>
</dbReference>
<evidence type="ECO:0000256" key="4">
    <source>
        <dbReference type="ARBA" id="ARBA00023273"/>
    </source>
</evidence>
<dbReference type="GO" id="GO:0005858">
    <property type="term" value="C:axonemal dynein complex"/>
    <property type="evidence" value="ECO:0007669"/>
    <property type="project" value="InterPro"/>
</dbReference>
<evidence type="ECO:0000313" key="6">
    <source>
        <dbReference type="Ensembl" id="ENSCCEP00000019873.1"/>
    </source>
</evidence>
<comment type="subcellular location">
    <subcellularLocation>
        <location evidence="1">Cytoplasm</location>
        <location evidence="1">Cytoskeleton</location>
        <location evidence="1">Flagellum axoneme</location>
    </subcellularLocation>
</comment>
<dbReference type="InterPro" id="IPR039750">
    <property type="entry name" value="DRC1/DRC2"/>
</dbReference>